<dbReference type="EMBL" id="CALLCH030000015">
    <property type="protein sequence ID" value="CAI4216462.1"/>
    <property type="molecule type" value="Genomic_DNA"/>
</dbReference>
<organism evidence="3 4">
    <name type="scientific">Parascedosporium putredinis</name>
    <dbReference type="NCBI Taxonomy" id="1442378"/>
    <lineage>
        <taxon>Eukaryota</taxon>
        <taxon>Fungi</taxon>
        <taxon>Dikarya</taxon>
        <taxon>Ascomycota</taxon>
        <taxon>Pezizomycotina</taxon>
        <taxon>Sordariomycetes</taxon>
        <taxon>Hypocreomycetidae</taxon>
        <taxon>Microascales</taxon>
        <taxon>Microascaceae</taxon>
        <taxon>Parascedosporium</taxon>
    </lineage>
</organism>
<keyword evidence="2" id="KW-0472">Membrane</keyword>
<dbReference type="GO" id="GO:0016192">
    <property type="term" value="P:vesicle-mediated transport"/>
    <property type="evidence" value="ECO:0007669"/>
    <property type="project" value="TreeGrafter"/>
</dbReference>
<proteinExistence type="predicted"/>
<feature type="region of interest" description="Disordered" evidence="1">
    <location>
        <begin position="82"/>
        <end position="136"/>
    </location>
</feature>
<dbReference type="InterPro" id="IPR020999">
    <property type="entry name" value="Chitin_synth_reg_RCR"/>
</dbReference>
<reference evidence="3" key="1">
    <citation type="submission" date="2022-11" db="EMBL/GenBank/DDBJ databases">
        <authorList>
            <person name="Scott C."/>
            <person name="Bruce N."/>
        </authorList>
    </citation>
    <scope>NUCLEOTIDE SEQUENCE</scope>
</reference>
<accession>A0A9P1MCL4</accession>
<evidence type="ECO:0000256" key="1">
    <source>
        <dbReference type="SAM" id="MobiDB-lite"/>
    </source>
</evidence>
<keyword evidence="2" id="KW-1133">Transmembrane helix</keyword>
<dbReference type="PANTHER" id="PTHR28187:SF1">
    <property type="entry name" value="PROTEIN RCR1-RELATED"/>
    <property type="match status" value="1"/>
</dbReference>
<feature type="compositionally biased region" description="Basic and acidic residues" evidence="1">
    <location>
        <begin position="126"/>
        <end position="136"/>
    </location>
</feature>
<gene>
    <name evidence="3" type="ORF">PPNO1_LOCUS6116</name>
</gene>
<evidence type="ECO:0000256" key="2">
    <source>
        <dbReference type="SAM" id="Phobius"/>
    </source>
</evidence>
<dbReference type="OrthoDB" id="3556830at2759"/>
<keyword evidence="4" id="KW-1185">Reference proteome</keyword>
<dbReference type="PANTHER" id="PTHR28187">
    <property type="entry name" value="PROTEIN RCR1-RELATED"/>
    <property type="match status" value="1"/>
</dbReference>
<sequence>MEVIGAQLDSRAICPSGSYYSRGQCWRRSNWYYWGRWVVAGVIIFVVVFICLIMACMNSRRRRKRGLRPMYGTGWMAPNSKFGGPHPPNQQWAAGYGNTAPPPPLMDSSPTYGVYSPPPGLLPVRNKREFRDGVAA</sequence>
<evidence type="ECO:0000313" key="3">
    <source>
        <dbReference type="EMBL" id="CAI4216462.1"/>
    </source>
</evidence>
<keyword evidence="2" id="KW-0812">Transmembrane</keyword>
<feature type="transmembrane region" description="Helical" evidence="2">
    <location>
        <begin position="37"/>
        <end position="57"/>
    </location>
</feature>
<dbReference type="AlphaFoldDB" id="A0A9P1MCL4"/>
<comment type="caution">
    <text evidence="3">The sequence shown here is derived from an EMBL/GenBank/DDBJ whole genome shotgun (WGS) entry which is preliminary data.</text>
</comment>
<dbReference type="Pfam" id="PF12273">
    <property type="entry name" value="RCR"/>
    <property type="match status" value="1"/>
</dbReference>
<protein>
    <submittedName>
        <fullName evidence="3">Uncharacterized protein</fullName>
    </submittedName>
</protein>
<name>A0A9P1MCL4_9PEZI</name>
<dbReference type="Proteomes" id="UP000838763">
    <property type="component" value="Unassembled WGS sequence"/>
</dbReference>
<evidence type="ECO:0000313" key="4">
    <source>
        <dbReference type="Proteomes" id="UP000838763"/>
    </source>
</evidence>